<dbReference type="GO" id="GO:0050560">
    <property type="term" value="F:aspartate-tRNA(Asn) ligase activity"/>
    <property type="evidence" value="ECO:0007669"/>
    <property type="project" value="UniProtKB-EC"/>
</dbReference>
<dbReference type="Gene3D" id="3.30.1360.30">
    <property type="entry name" value="GAD-like domain"/>
    <property type="match status" value="1"/>
</dbReference>
<evidence type="ECO:0000256" key="5">
    <source>
        <dbReference type="ARBA" id="ARBA00022917"/>
    </source>
</evidence>
<comment type="similarity">
    <text evidence="1 7">Belongs to the class-II aminoacyl-tRNA synthetase family. Type 1 subfamily.</text>
</comment>
<comment type="catalytic activity">
    <reaction evidence="7">
        <text>tRNA(Asx) + L-aspartate + ATP = L-aspartyl-tRNA(Asx) + AMP + diphosphate</text>
        <dbReference type="Rhea" id="RHEA:18349"/>
        <dbReference type="Rhea" id="RHEA-COMP:9710"/>
        <dbReference type="Rhea" id="RHEA-COMP:9711"/>
        <dbReference type="ChEBI" id="CHEBI:29991"/>
        <dbReference type="ChEBI" id="CHEBI:30616"/>
        <dbReference type="ChEBI" id="CHEBI:33019"/>
        <dbReference type="ChEBI" id="CHEBI:78442"/>
        <dbReference type="ChEBI" id="CHEBI:78516"/>
        <dbReference type="ChEBI" id="CHEBI:456215"/>
        <dbReference type="EC" id="6.1.1.23"/>
    </reaction>
</comment>
<gene>
    <name evidence="7 8" type="primary">aspS</name>
    <name evidence="8" type="ORF">G4V39_07695</name>
</gene>
<dbReference type="InterPro" id="IPR045864">
    <property type="entry name" value="aa-tRNA-synth_II/BPL/LPL"/>
</dbReference>
<dbReference type="InterPro" id="IPR029351">
    <property type="entry name" value="GAD_dom"/>
</dbReference>
<feature type="binding site" evidence="7">
    <location>
        <begin position="538"/>
        <end position="541"/>
    </location>
    <ligand>
        <name>ATP</name>
        <dbReference type="ChEBI" id="CHEBI:30616"/>
    </ligand>
</feature>
<keyword evidence="6 7" id="KW-0030">Aminoacyl-tRNA synthetase</keyword>
<dbReference type="InterPro" id="IPR004524">
    <property type="entry name" value="Asp-tRNA-ligase_1"/>
</dbReference>
<evidence type="ECO:0000313" key="8">
    <source>
        <dbReference type="EMBL" id="QIJ72157.1"/>
    </source>
</evidence>
<evidence type="ECO:0000313" key="9">
    <source>
        <dbReference type="Proteomes" id="UP000502179"/>
    </source>
</evidence>
<organism evidence="8 9">
    <name type="scientific">Thermosulfuriphilus ammonigenes</name>
    <dbReference type="NCBI Taxonomy" id="1936021"/>
    <lineage>
        <taxon>Bacteria</taxon>
        <taxon>Pseudomonadati</taxon>
        <taxon>Thermodesulfobacteriota</taxon>
        <taxon>Thermodesulfobacteria</taxon>
        <taxon>Thermodesulfobacteriales</taxon>
        <taxon>Thermodesulfobacteriaceae</taxon>
        <taxon>Thermosulfuriphilus</taxon>
    </lineage>
</organism>
<feature type="site" description="Important for tRNA non-discrimination" evidence="7">
    <location>
        <position position="37"/>
    </location>
</feature>
<feature type="binding site" evidence="7">
    <location>
        <begin position="227"/>
        <end position="229"/>
    </location>
    <ligand>
        <name>ATP</name>
        <dbReference type="ChEBI" id="CHEBI:30616"/>
    </ligand>
</feature>
<reference evidence="8 9" key="1">
    <citation type="submission" date="2020-02" db="EMBL/GenBank/DDBJ databases">
        <title>Genome analysis of Thermosulfuriphilus ammonigenes ST65T, an anaerobic thermophilic chemolithoautotrophic bacterium isolated from a deep-sea hydrothermal vent.</title>
        <authorList>
            <person name="Slobodkina G."/>
            <person name="Allioux M."/>
            <person name="Merkel A."/>
            <person name="Alain K."/>
            <person name="Jebbar M."/>
            <person name="Slobodkin A."/>
        </authorList>
    </citation>
    <scope>NUCLEOTIDE SEQUENCE [LARGE SCALE GENOMIC DNA]</scope>
    <source>
        <strain evidence="8 9">ST65</strain>
    </source>
</reference>
<dbReference type="GO" id="GO:0004815">
    <property type="term" value="F:aspartate-tRNA ligase activity"/>
    <property type="evidence" value="ECO:0007669"/>
    <property type="project" value="UniProtKB-UniRule"/>
</dbReference>
<feature type="binding site" evidence="7">
    <location>
        <position position="181"/>
    </location>
    <ligand>
        <name>L-aspartate</name>
        <dbReference type="ChEBI" id="CHEBI:29991"/>
    </ligand>
</feature>
<dbReference type="Pfam" id="PF02938">
    <property type="entry name" value="GAD"/>
    <property type="match status" value="1"/>
</dbReference>
<dbReference type="Pfam" id="PF01336">
    <property type="entry name" value="tRNA_anti-codon"/>
    <property type="match status" value="1"/>
</dbReference>
<feature type="binding site" evidence="7">
    <location>
        <position position="452"/>
    </location>
    <ligand>
        <name>L-aspartate</name>
        <dbReference type="ChEBI" id="CHEBI:29991"/>
    </ligand>
</feature>
<dbReference type="GO" id="GO:0005737">
    <property type="term" value="C:cytoplasm"/>
    <property type="evidence" value="ECO:0007669"/>
    <property type="project" value="UniProtKB-SubCell"/>
</dbReference>
<feature type="binding site" evidence="7">
    <location>
        <position position="236"/>
    </location>
    <ligand>
        <name>ATP</name>
        <dbReference type="ChEBI" id="CHEBI:30616"/>
    </ligand>
</feature>
<keyword evidence="9" id="KW-1185">Reference proteome</keyword>
<dbReference type="PANTHER" id="PTHR22594:SF5">
    <property type="entry name" value="ASPARTATE--TRNA LIGASE, MITOCHONDRIAL"/>
    <property type="match status" value="1"/>
</dbReference>
<feature type="region of interest" description="Aspartate" evidence="7">
    <location>
        <begin position="205"/>
        <end position="208"/>
    </location>
</feature>
<dbReference type="CDD" id="cd00777">
    <property type="entry name" value="AspRS_core"/>
    <property type="match status" value="1"/>
</dbReference>
<evidence type="ECO:0000256" key="7">
    <source>
        <dbReference type="HAMAP-Rule" id="MF_00044"/>
    </source>
</evidence>
<dbReference type="CDD" id="cd04317">
    <property type="entry name" value="EcAspRS_like_N"/>
    <property type="match status" value="1"/>
</dbReference>
<dbReference type="InterPro" id="IPR047089">
    <property type="entry name" value="Asp-tRNA-ligase_1_N"/>
</dbReference>
<accession>A0A6G7PX44</accession>
<dbReference type="SUPFAM" id="SSF55681">
    <property type="entry name" value="Class II aaRS and biotin synthetases"/>
    <property type="match status" value="1"/>
</dbReference>
<dbReference type="InterPro" id="IPR004364">
    <property type="entry name" value="Aa-tRNA-synt_II"/>
</dbReference>
<dbReference type="EC" id="6.1.1.23" evidence="7"/>
<feature type="binding site" evidence="7">
    <location>
        <position position="486"/>
    </location>
    <ligand>
        <name>ATP</name>
        <dbReference type="ChEBI" id="CHEBI:30616"/>
    </ligand>
</feature>
<comment type="function">
    <text evidence="7">Aspartyl-tRNA synthetase with relaxed tRNA specificity since it is able to aspartylate not only its cognate tRNA(Asp) but also tRNA(Asn). Reaction proceeds in two steps: L-aspartate is first activated by ATP to form Asp-AMP and then transferred to the acceptor end of tRNA(Asp/Asn).</text>
</comment>
<dbReference type="NCBIfam" id="TIGR00459">
    <property type="entry name" value="aspS_bact"/>
    <property type="match status" value="1"/>
</dbReference>
<sequence>MQDLGDWKKTHHCNALRASDIGQEVCLMGWVLRRRDHGGLIFIDLRDREGITQVVFSPDVNAASHQEAHRLRSEYVIAIKGKVRRRPEGMENPKIPTGEIEVAVEKLKILNTSKTPPWPLDEDPEVSESLRLRYRYLDLRRPEMYRNLLLRHRVAQACRQYLNAQGFLEVETPFLTKSTPEGARDFLIPSRLNPGRFYALPQSPQLFKQILMIAGVERYYQIVRCFRDEDLRADRQPEFTQLDLEMAFINEEDILSLMEGLIRHIFRETLEVELPRPFPRLSYDQAIERYGLDRPDVRFGLELIDLSDIFRQTGFKVFRQALEAGGVVKALKVSADFSRKDLDDLTTFATNFGARGLAWIKVRADGLQAPIVKFFRPEEVEELKRSLDLKPGETVFFGADQAPVVNRVLGELRLELARRLELIPKEIFAPVWILDFPMFEFDEDEGRWVAVHHPFTAPKETDLEFLESDPGRVRSRAYDLVLNGVEIGGGSIRIHRKDVQERVFSLLQISPQEAQEKFGFLLEALTYGAPPHGGIALGFDRLVMLMAGCESIREVIAFPKTQKAQCLMTGAPSPVSMTQLAELYIKPGWLKERK</sequence>
<dbReference type="SUPFAM" id="SSF50249">
    <property type="entry name" value="Nucleic acid-binding proteins"/>
    <property type="match status" value="1"/>
</dbReference>
<dbReference type="InterPro" id="IPR047090">
    <property type="entry name" value="AspRS_core"/>
</dbReference>
<feature type="binding site" evidence="7">
    <location>
        <position position="227"/>
    </location>
    <ligand>
        <name>L-aspartate</name>
        <dbReference type="ChEBI" id="CHEBI:29991"/>
    </ligand>
</feature>
<dbReference type="SUPFAM" id="SSF55261">
    <property type="entry name" value="GAD domain-like"/>
    <property type="match status" value="1"/>
</dbReference>
<dbReference type="Pfam" id="PF00152">
    <property type="entry name" value="tRNA-synt_2"/>
    <property type="match status" value="1"/>
</dbReference>
<dbReference type="PRINTS" id="PR01042">
    <property type="entry name" value="TRNASYNTHASP"/>
</dbReference>
<proteinExistence type="inferred from homology"/>
<keyword evidence="3 7" id="KW-0547">Nucleotide-binding</keyword>
<dbReference type="InterPro" id="IPR002312">
    <property type="entry name" value="Asp/Asn-tRNA-synth_IIb"/>
</dbReference>
<keyword evidence="4 7" id="KW-0067">ATP-binding</keyword>
<comment type="subcellular location">
    <subcellularLocation>
        <location evidence="7">Cytoplasm</location>
    </subcellularLocation>
</comment>
<dbReference type="InterPro" id="IPR004365">
    <property type="entry name" value="NA-bd_OB_tRNA"/>
</dbReference>
<dbReference type="GO" id="GO:0006422">
    <property type="term" value="P:aspartyl-tRNA aminoacylation"/>
    <property type="evidence" value="ECO:0007669"/>
    <property type="project" value="UniProtKB-UniRule"/>
</dbReference>
<dbReference type="NCBIfam" id="NF001750">
    <property type="entry name" value="PRK00476.1"/>
    <property type="match status" value="1"/>
</dbReference>
<dbReference type="RefSeq" id="WP_166032375.1">
    <property type="nucleotide sequence ID" value="NZ_CP048877.1"/>
</dbReference>
<keyword evidence="2 7" id="KW-0436">Ligase</keyword>
<dbReference type="GO" id="GO:0005524">
    <property type="term" value="F:ATP binding"/>
    <property type="evidence" value="ECO:0007669"/>
    <property type="project" value="UniProtKB-UniRule"/>
</dbReference>
<dbReference type="Gene3D" id="3.30.930.10">
    <property type="entry name" value="Bira Bifunctional Protein, Domain 2"/>
    <property type="match status" value="1"/>
</dbReference>
<dbReference type="PANTHER" id="PTHR22594">
    <property type="entry name" value="ASPARTYL/LYSYL-TRNA SYNTHETASE"/>
    <property type="match status" value="1"/>
</dbReference>
<dbReference type="InterPro" id="IPR012340">
    <property type="entry name" value="NA-bd_OB-fold"/>
</dbReference>
<evidence type="ECO:0000256" key="3">
    <source>
        <dbReference type="ARBA" id="ARBA00022741"/>
    </source>
</evidence>
<dbReference type="PROSITE" id="PS50862">
    <property type="entry name" value="AA_TRNA_LIGASE_II"/>
    <property type="match status" value="1"/>
</dbReference>
<keyword evidence="5 7" id="KW-0648">Protein biosynthesis</keyword>
<name>A0A6G7PX44_9BACT</name>
<keyword evidence="7" id="KW-0963">Cytoplasm</keyword>
<dbReference type="Proteomes" id="UP000502179">
    <property type="component" value="Chromosome"/>
</dbReference>
<dbReference type="GO" id="GO:0003676">
    <property type="term" value="F:nucleic acid binding"/>
    <property type="evidence" value="ECO:0007669"/>
    <property type="project" value="InterPro"/>
</dbReference>
<dbReference type="EMBL" id="CP048877">
    <property type="protein sequence ID" value="QIJ72157.1"/>
    <property type="molecule type" value="Genomic_DNA"/>
</dbReference>
<dbReference type="InterPro" id="IPR006195">
    <property type="entry name" value="aa-tRNA-synth_II"/>
</dbReference>
<dbReference type="InterPro" id="IPR004115">
    <property type="entry name" value="GAD-like_sf"/>
</dbReference>
<dbReference type="KEGG" id="tav:G4V39_07695"/>
<feature type="binding site" evidence="7">
    <location>
        <position position="493"/>
    </location>
    <ligand>
        <name>L-aspartate</name>
        <dbReference type="ChEBI" id="CHEBI:29991"/>
    </ligand>
</feature>
<evidence type="ECO:0000256" key="2">
    <source>
        <dbReference type="ARBA" id="ARBA00022598"/>
    </source>
</evidence>
<dbReference type="AlphaFoldDB" id="A0A6G7PX44"/>
<dbReference type="HAMAP" id="MF_00044">
    <property type="entry name" value="Asp_tRNA_synth_type1"/>
    <property type="match status" value="1"/>
</dbReference>
<protein>
    <recommendedName>
        <fullName evidence="7">Aspartate--tRNA(Asp/Asn) ligase</fullName>
        <ecNumber evidence="7">6.1.1.23</ecNumber>
    </recommendedName>
    <alternativeName>
        <fullName evidence="7">Aspartyl-tRNA synthetase</fullName>
        <shortName evidence="7">AspRS</shortName>
    </alternativeName>
    <alternativeName>
        <fullName evidence="7">Non-discriminating aspartyl-tRNA synthetase</fullName>
        <shortName evidence="7">ND-AspRS</shortName>
    </alternativeName>
</protein>
<evidence type="ECO:0000256" key="1">
    <source>
        <dbReference type="ARBA" id="ARBA00006303"/>
    </source>
</evidence>
<evidence type="ECO:0000256" key="6">
    <source>
        <dbReference type="ARBA" id="ARBA00023146"/>
    </source>
</evidence>
<dbReference type="Gene3D" id="2.40.50.140">
    <property type="entry name" value="Nucleic acid-binding proteins"/>
    <property type="match status" value="1"/>
</dbReference>
<feature type="site" description="Important for tRNA non-discrimination" evidence="7">
    <location>
        <position position="89"/>
    </location>
</feature>
<evidence type="ECO:0000256" key="4">
    <source>
        <dbReference type="ARBA" id="ARBA00022840"/>
    </source>
</evidence>
<comment type="subunit">
    <text evidence="7">Homodimer.</text>
</comment>